<dbReference type="EMBL" id="QKYT01000462">
    <property type="protein sequence ID" value="RIA84895.1"/>
    <property type="molecule type" value="Genomic_DNA"/>
</dbReference>
<dbReference type="Proteomes" id="UP000265703">
    <property type="component" value="Unassembled WGS sequence"/>
</dbReference>
<dbReference type="OrthoDB" id="2320279at2759"/>
<evidence type="ECO:0000313" key="3">
    <source>
        <dbReference type="Proteomes" id="UP000265703"/>
    </source>
</evidence>
<gene>
    <name evidence="2" type="ORF">C1645_879656</name>
</gene>
<sequence length="388" mass="44140">MAFPALKEYCNILERLENHYIEEESQRGRHLFKLLTWSVVDSKLFPAQDPIYYPDLLRPTVNFGIIVAALKDTQHRKLHDAIPVLNRVIKEGKVGIVQSGITGTIQRWLGLEPADFIIDAPTALSALTSVLLFAPLPFEVGGVQVHKDFVVVFAEAAHALSRILSTHTFSESEISLIRVHIALVNNSHIRLGILRPLYNQECGAALYIYYQDIKCFELQSDCTGTDIENVLNLIVYLRQVVCKDGLYLRNLGRRTSGKKREFYCELPRLPSKAEKSRVPKVNFTPKAKRIRYEMCSTEDKRNDSAYYYGNYSVLLEEENVNQQVVDPFLTGSSSMKIIMPIHFDNVTKNHSSSYKESEESDTAIHFDNATENHSSGYKENKESDTDDE</sequence>
<accession>A0A397SLB6</accession>
<feature type="region of interest" description="Disordered" evidence="1">
    <location>
        <begin position="351"/>
        <end position="388"/>
    </location>
</feature>
<evidence type="ECO:0000313" key="2">
    <source>
        <dbReference type="EMBL" id="RIA84895.1"/>
    </source>
</evidence>
<feature type="compositionally biased region" description="Basic and acidic residues" evidence="1">
    <location>
        <begin position="353"/>
        <end position="388"/>
    </location>
</feature>
<name>A0A397SLB6_9GLOM</name>
<comment type="caution">
    <text evidence="2">The sequence shown here is derived from an EMBL/GenBank/DDBJ whole genome shotgun (WGS) entry which is preliminary data.</text>
</comment>
<proteinExistence type="predicted"/>
<keyword evidence="3" id="KW-1185">Reference proteome</keyword>
<organism evidence="2 3">
    <name type="scientific">Glomus cerebriforme</name>
    <dbReference type="NCBI Taxonomy" id="658196"/>
    <lineage>
        <taxon>Eukaryota</taxon>
        <taxon>Fungi</taxon>
        <taxon>Fungi incertae sedis</taxon>
        <taxon>Mucoromycota</taxon>
        <taxon>Glomeromycotina</taxon>
        <taxon>Glomeromycetes</taxon>
        <taxon>Glomerales</taxon>
        <taxon>Glomeraceae</taxon>
        <taxon>Glomus</taxon>
    </lineage>
</organism>
<dbReference type="AlphaFoldDB" id="A0A397SLB6"/>
<protein>
    <submittedName>
        <fullName evidence="2">Uncharacterized protein</fullName>
    </submittedName>
</protein>
<evidence type="ECO:0000256" key="1">
    <source>
        <dbReference type="SAM" id="MobiDB-lite"/>
    </source>
</evidence>
<reference evidence="2 3" key="1">
    <citation type="submission" date="2018-06" db="EMBL/GenBank/DDBJ databases">
        <title>Comparative genomics reveals the genomic features of Rhizophagus irregularis, R. cerebriforme, R. diaphanum and Gigaspora rosea, and their symbiotic lifestyle signature.</title>
        <authorList>
            <person name="Morin E."/>
            <person name="San Clemente H."/>
            <person name="Chen E.C.H."/>
            <person name="De La Providencia I."/>
            <person name="Hainaut M."/>
            <person name="Kuo A."/>
            <person name="Kohler A."/>
            <person name="Murat C."/>
            <person name="Tang N."/>
            <person name="Roy S."/>
            <person name="Loubradou J."/>
            <person name="Henrissat B."/>
            <person name="Grigoriev I.V."/>
            <person name="Corradi N."/>
            <person name="Roux C."/>
            <person name="Martin F.M."/>
        </authorList>
    </citation>
    <scope>NUCLEOTIDE SEQUENCE [LARGE SCALE GENOMIC DNA]</scope>
    <source>
        <strain evidence="2 3">DAOM 227022</strain>
    </source>
</reference>